<accession>A0A1X0S5C3</accession>
<evidence type="ECO:0000313" key="2">
    <source>
        <dbReference type="Proteomes" id="UP000242381"/>
    </source>
</evidence>
<dbReference type="AlphaFoldDB" id="A0A1X0S5C3"/>
<reference evidence="1 2" key="1">
    <citation type="journal article" date="2016" name="Proc. Natl. Acad. Sci. U.S.A.">
        <title>Lipid metabolic changes in an early divergent fungus govern the establishment of a mutualistic symbiosis with endobacteria.</title>
        <authorList>
            <person name="Lastovetsky O.A."/>
            <person name="Gaspar M.L."/>
            <person name="Mondo S.J."/>
            <person name="LaButti K.M."/>
            <person name="Sandor L."/>
            <person name="Grigoriev I.V."/>
            <person name="Henry S.A."/>
            <person name="Pawlowska T.E."/>
        </authorList>
    </citation>
    <scope>NUCLEOTIDE SEQUENCE [LARGE SCALE GENOMIC DNA]</scope>
    <source>
        <strain evidence="1 2">ATCC 11559</strain>
    </source>
</reference>
<gene>
    <name evidence="1" type="ORF">BCV71DRAFT_262980</name>
</gene>
<name>A0A1X0S5C3_RHIZD</name>
<dbReference type="EMBL" id="KV921311">
    <property type="protein sequence ID" value="ORE19389.1"/>
    <property type="molecule type" value="Genomic_DNA"/>
</dbReference>
<protein>
    <submittedName>
        <fullName evidence="1">Uncharacterized protein</fullName>
    </submittedName>
</protein>
<proteinExistence type="predicted"/>
<dbReference type="Proteomes" id="UP000242381">
    <property type="component" value="Unassembled WGS sequence"/>
</dbReference>
<evidence type="ECO:0000313" key="1">
    <source>
        <dbReference type="EMBL" id="ORE19389.1"/>
    </source>
</evidence>
<sequence length="139" mass="15961">MLALLKDNSMAHIYDLNANSIFFRDDTISDASFKVDLRILNDKLEQRYNTEYDIAIMKAAEEDPGNTKFISDRCKLSIKNKVIIDKYLMDGVNIISIDSLQNSGLQAFFVNTSLEERGPYITMQFHNHSISKSLKDFIK</sequence>
<organism evidence="1 2">
    <name type="scientific">Rhizopus microsporus</name>
    <dbReference type="NCBI Taxonomy" id="58291"/>
    <lineage>
        <taxon>Eukaryota</taxon>
        <taxon>Fungi</taxon>
        <taxon>Fungi incertae sedis</taxon>
        <taxon>Mucoromycota</taxon>
        <taxon>Mucoromycotina</taxon>
        <taxon>Mucoromycetes</taxon>
        <taxon>Mucorales</taxon>
        <taxon>Mucorineae</taxon>
        <taxon>Rhizopodaceae</taxon>
        <taxon>Rhizopus</taxon>
    </lineage>
</organism>